<evidence type="ECO:0000313" key="3">
    <source>
        <dbReference type="Proteomes" id="UP000573327"/>
    </source>
</evidence>
<reference evidence="2 3" key="1">
    <citation type="submission" date="2020-08" db="EMBL/GenBank/DDBJ databases">
        <title>Sequencing the genomes of 1000 actinobacteria strains.</title>
        <authorList>
            <person name="Klenk H.-P."/>
        </authorList>
    </citation>
    <scope>NUCLEOTIDE SEQUENCE [LARGE SCALE GENOMIC DNA]</scope>
    <source>
        <strain evidence="2 3">DSM 44786</strain>
    </source>
</reference>
<dbReference type="Gene3D" id="3.40.50.720">
    <property type="entry name" value="NAD(P)-binding Rossmann-like Domain"/>
    <property type="match status" value="1"/>
</dbReference>
<dbReference type="Proteomes" id="UP000573327">
    <property type="component" value="Unassembled WGS sequence"/>
</dbReference>
<dbReference type="RefSeq" id="WP_184923622.1">
    <property type="nucleotide sequence ID" value="NZ_JACHJR010000001.1"/>
</dbReference>
<evidence type="ECO:0000313" key="2">
    <source>
        <dbReference type="EMBL" id="MBB4951571.1"/>
    </source>
</evidence>
<protein>
    <submittedName>
        <fullName evidence="2">Nucleoside-diphosphate-sugar epimerase</fullName>
    </submittedName>
</protein>
<feature type="domain" description="NAD(P)-binding" evidence="1">
    <location>
        <begin position="7"/>
        <end position="201"/>
    </location>
</feature>
<dbReference type="InterPro" id="IPR036291">
    <property type="entry name" value="NAD(P)-bd_dom_sf"/>
</dbReference>
<dbReference type="Pfam" id="PF13460">
    <property type="entry name" value="NAD_binding_10"/>
    <property type="match status" value="1"/>
</dbReference>
<sequence>MKIVIAGGHGKIALRLTRQLAKRGDSVVGIVRNPRHVDDIRAAGGEAVVLDLEHATVDQVAAAVVGADAVVFSAGSGNSATSARRDKMDRAAVVLVMDAAEQAGVQRFLHVSSINVGCAEERGIGDGYAVYLRAKHAAEQHIFARTQLDWTVLRPGVLTDGAGDGTVELTVGNRVAPRHARFDQVAREDVAAVLVALIDRPETAGRIYVVVGGGTPIEKAIDA</sequence>
<dbReference type="EMBL" id="JACHJR010000001">
    <property type="protein sequence ID" value="MBB4951571.1"/>
    <property type="molecule type" value="Genomic_DNA"/>
</dbReference>
<accession>A0A7W7WLL2</accession>
<dbReference type="InterPro" id="IPR016040">
    <property type="entry name" value="NAD(P)-bd_dom"/>
</dbReference>
<name>A0A7W7WLL2_9ACTN</name>
<dbReference type="PANTHER" id="PTHR15020">
    <property type="entry name" value="FLAVIN REDUCTASE-RELATED"/>
    <property type="match status" value="1"/>
</dbReference>
<evidence type="ECO:0000259" key="1">
    <source>
        <dbReference type="Pfam" id="PF13460"/>
    </source>
</evidence>
<dbReference type="PANTHER" id="PTHR15020:SF50">
    <property type="entry name" value="UPF0659 PROTEIN YMR090W"/>
    <property type="match status" value="1"/>
</dbReference>
<organism evidence="2 3">
    <name type="scientific">Kitasatospora gansuensis</name>
    <dbReference type="NCBI Taxonomy" id="258050"/>
    <lineage>
        <taxon>Bacteria</taxon>
        <taxon>Bacillati</taxon>
        <taxon>Actinomycetota</taxon>
        <taxon>Actinomycetes</taxon>
        <taxon>Kitasatosporales</taxon>
        <taxon>Streptomycetaceae</taxon>
        <taxon>Kitasatospora</taxon>
    </lineage>
</organism>
<dbReference type="SUPFAM" id="SSF51735">
    <property type="entry name" value="NAD(P)-binding Rossmann-fold domains"/>
    <property type="match status" value="1"/>
</dbReference>
<dbReference type="AlphaFoldDB" id="A0A7W7WLL2"/>
<gene>
    <name evidence="2" type="ORF">F4556_007106</name>
</gene>
<proteinExistence type="predicted"/>
<comment type="caution">
    <text evidence="2">The sequence shown here is derived from an EMBL/GenBank/DDBJ whole genome shotgun (WGS) entry which is preliminary data.</text>
</comment>
<keyword evidence="3" id="KW-1185">Reference proteome</keyword>